<name>A0A3E5EJR4_9FIRM</name>
<proteinExistence type="predicted"/>
<dbReference type="Proteomes" id="UP000260841">
    <property type="component" value="Unassembled WGS sequence"/>
</dbReference>
<dbReference type="EMBL" id="QSVB01000015">
    <property type="protein sequence ID" value="RGN89201.1"/>
    <property type="molecule type" value="Genomic_DNA"/>
</dbReference>
<gene>
    <name evidence="8" type="ORF">DXB36_12730</name>
</gene>
<evidence type="ECO:0000313" key="8">
    <source>
        <dbReference type="EMBL" id="RGN89201.1"/>
    </source>
</evidence>
<comment type="subcellular location">
    <subcellularLocation>
        <location evidence="1">Membrane</location>
        <topology evidence="1">Multi-pass membrane protein</topology>
    </subcellularLocation>
</comment>
<keyword evidence="3" id="KW-0812">Transmembrane</keyword>
<sequence>MPEWFIADVHIVFLPFYPYRRGGCPGRNFSLIITSILCNHNLFLYPAADTVWIGFSFLFVPFN</sequence>
<evidence type="ECO:0000256" key="5">
    <source>
        <dbReference type="ARBA" id="ARBA00022989"/>
    </source>
</evidence>
<evidence type="ECO:0000256" key="1">
    <source>
        <dbReference type="ARBA" id="ARBA00004141"/>
    </source>
</evidence>
<dbReference type="GO" id="GO:0009055">
    <property type="term" value="F:electron transfer activity"/>
    <property type="evidence" value="ECO:0007669"/>
    <property type="project" value="InterPro"/>
</dbReference>
<evidence type="ECO:0000256" key="6">
    <source>
        <dbReference type="ARBA" id="ARBA00023136"/>
    </source>
</evidence>
<dbReference type="GO" id="GO:0016491">
    <property type="term" value="F:oxidoreductase activity"/>
    <property type="evidence" value="ECO:0007669"/>
    <property type="project" value="InterPro"/>
</dbReference>
<keyword evidence="4" id="KW-0249">Electron transport</keyword>
<keyword evidence="5" id="KW-1133">Transmembrane helix</keyword>
<evidence type="ECO:0000259" key="7">
    <source>
        <dbReference type="PROSITE" id="PS51003"/>
    </source>
</evidence>
<evidence type="ECO:0000256" key="2">
    <source>
        <dbReference type="ARBA" id="ARBA00022448"/>
    </source>
</evidence>
<evidence type="ECO:0000256" key="4">
    <source>
        <dbReference type="ARBA" id="ARBA00022982"/>
    </source>
</evidence>
<protein>
    <recommendedName>
        <fullName evidence="7">Cytochrome b/b6 C-terminal region profile domain-containing protein</fullName>
    </recommendedName>
</protein>
<organism evidence="8 9">
    <name type="scientific">Dorea formicigenerans</name>
    <dbReference type="NCBI Taxonomy" id="39486"/>
    <lineage>
        <taxon>Bacteria</taxon>
        <taxon>Bacillati</taxon>
        <taxon>Bacillota</taxon>
        <taxon>Clostridia</taxon>
        <taxon>Lachnospirales</taxon>
        <taxon>Lachnospiraceae</taxon>
        <taxon>Dorea</taxon>
    </lineage>
</organism>
<reference evidence="8 9" key="1">
    <citation type="submission" date="2018-08" db="EMBL/GenBank/DDBJ databases">
        <title>A genome reference for cultivated species of the human gut microbiota.</title>
        <authorList>
            <person name="Zou Y."/>
            <person name="Xue W."/>
            <person name="Luo G."/>
        </authorList>
    </citation>
    <scope>NUCLEOTIDE SEQUENCE [LARGE SCALE GENOMIC DNA]</scope>
    <source>
        <strain evidence="8 9">OM03-2</strain>
    </source>
</reference>
<comment type="caution">
    <text evidence="8">The sequence shown here is derived from an EMBL/GenBank/DDBJ whole genome shotgun (WGS) entry which is preliminary data.</text>
</comment>
<dbReference type="PROSITE" id="PS51003">
    <property type="entry name" value="CYTB_CTER"/>
    <property type="match status" value="1"/>
</dbReference>
<evidence type="ECO:0000256" key="3">
    <source>
        <dbReference type="ARBA" id="ARBA00022692"/>
    </source>
</evidence>
<dbReference type="AlphaFoldDB" id="A0A3E5EJR4"/>
<dbReference type="InterPro" id="IPR005798">
    <property type="entry name" value="Cyt_b/b6_C"/>
</dbReference>
<evidence type="ECO:0000313" key="9">
    <source>
        <dbReference type="Proteomes" id="UP000260841"/>
    </source>
</evidence>
<feature type="domain" description="Cytochrome b/b6 C-terminal region profile" evidence="7">
    <location>
        <begin position="1"/>
        <end position="63"/>
    </location>
</feature>
<accession>A0A3E5EJR4</accession>
<dbReference type="GO" id="GO:0016020">
    <property type="term" value="C:membrane"/>
    <property type="evidence" value="ECO:0007669"/>
    <property type="project" value="UniProtKB-SubCell"/>
</dbReference>
<keyword evidence="2" id="KW-0813">Transport</keyword>
<keyword evidence="6" id="KW-0472">Membrane</keyword>